<dbReference type="InterPro" id="IPR035965">
    <property type="entry name" value="PAS-like_dom_sf"/>
</dbReference>
<evidence type="ECO:0000256" key="6">
    <source>
        <dbReference type="ARBA" id="ARBA00023163"/>
    </source>
</evidence>
<evidence type="ECO:0000313" key="11">
    <source>
        <dbReference type="Ensembl" id="ENSGALP00010019611.1"/>
    </source>
</evidence>
<evidence type="ECO:0000256" key="7">
    <source>
        <dbReference type="ARBA" id="ARBA00023242"/>
    </source>
</evidence>
<sequence>MLGAAGGMYAGRKRKKPVPRSPKPSPPEGVKSNPSKRHRDRLNEELNKLTGLLPFPEDACTRFDKLSTLRLAVGYLKVKNYLMAAGTDVGMLDQPRAPGGNGQTHLQVNRDPFPEGDLLLQALNGFVITVTADGYIFYISPTVQNYLGFHQSDLIYQSIYELIHKDDRAAFHCQLHDAVPDGCSAVGSPNHRCPERFGCMERNFTCRLRCLLDNSSGFLALNFQGRLKQLLGQQKRASDMSLEPLPLALFAIVTPFQPFSILKLQTKMLFFQSKHKLDFTPIACDSWGRVVLGYTEAELCSRGSGYQFVHTADIICCAESHVRVIKTGQTGTTVFRLLTKNGSWVWLQATAWLVYKGDEPDCIISRQRVLSNEEGEEHLRKRNLQLPFSFATGEAILYGNNFPDFLGSFQAKEEFQTKTDSHTVQHAIYPNSITGAMMEQDTSIHLSHTDVPQFTLPDLDAEPDGPSQDGKVGHDKDSSSLLVAIETLFEKSEVDGNISQSLTVGSTELQKWEDTLLSLDMEELPSEDFGERLSSELPSYTEQMLFREGDGKSMEFLHCSEEDCSVAQFQHWGFNPEVPQAFQAPWQPQAAGAQGQDAVLSLGSVMPEGSSAPVEQQILINPASLKEGMLLDALGFSSKPCAVDQLVNSGLEFQAGLPTSIPIDTIIPDCQSQSECTLTGVSCLPPLDSSTLVSQWHDVPVWAKLGSTLGQSTSPGGCPLDAWMTAPEQLEATGASLESQIALNSSSQSWGSFPRQPHCNGEQVLLSKDAWPQPQGLVLGINVCPGTHQTDNIMLHHYEYRTSQGVFRHGNSFLGDAIKTPTSALPCTNHPGTSTGLSSSCSASPSAEVGARASPCELDSVFPLSSLAGRQPLCACHVQLKVWGGDCRT</sequence>
<dbReference type="GO" id="GO:0000976">
    <property type="term" value="F:transcription cis-regulatory region binding"/>
    <property type="evidence" value="ECO:0000318"/>
    <property type="project" value="GO_Central"/>
</dbReference>
<keyword evidence="4" id="KW-0238">DNA-binding</keyword>
<dbReference type="FunFam" id="3.30.450.20:FF:000019">
    <property type="entry name" value="Aryl hydrocarbon receptor 1"/>
    <property type="match status" value="1"/>
</dbReference>
<protein>
    <submittedName>
        <fullName evidence="11">Aryl hydrocarbon receptor 2</fullName>
    </submittedName>
</protein>
<dbReference type="FunFam" id="3.30.450.20:FF:000074">
    <property type="entry name" value="Aryl hydrocarbon receptor"/>
    <property type="match status" value="1"/>
</dbReference>
<dbReference type="GeneTree" id="ENSGT00940000154486"/>
<dbReference type="SMART" id="SM00091">
    <property type="entry name" value="PAS"/>
    <property type="match status" value="2"/>
</dbReference>
<dbReference type="Ensembl" id="ENSGALT00010033189.1">
    <property type="protein sequence ID" value="ENSGALP00010019611.1"/>
    <property type="gene ID" value="ENSGALG00010013824.1"/>
</dbReference>
<dbReference type="SUPFAM" id="SSF55785">
    <property type="entry name" value="PYP-like sensor domain (PAS domain)"/>
    <property type="match status" value="2"/>
</dbReference>
<dbReference type="PANTHER" id="PTHR10649:SF17">
    <property type="entry name" value="ARYL HYDROCARBON RECEPTOR 2"/>
    <property type="match status" value="1"/>
</dbReference>
<dbReference type="SMR" id="A0A8V0YFJ5"/>
<organism evidence="11 12">
    <name type="scientific">Gallus gallus</name>
    <name type="common">Chicken</name>
    <dbReference type="NCBI Taxonomy" id="9031"/>
    <lineage>
        <taxon>Eukaryota</taxon>
        <taxon>Metazoa</taxon>
        <taxon>Chordata</taxon>
        <taxon>Craniata</taxon>
        <taxon>Vertebrata</taxon>
        <taxon>Euteleostomi</taxon>
        <taxon>Archelosauria</taxon>
        <taxon>Archosauria</taxon>
        <taxon>Dinosauria</taxon>
        <taxon>Saurischia</taxon>
        <taxon>Theropoda</taxon>
        <taxon>Coelurosauria</taxon>
        <taxon>Aves</taxon>
        <taxon>Neognathae</taxon>
        <taxon>Galloanserae</taxon>
        <taxon>Galliformes</taxon>
        <taxon>Phasianidae</taxon>
        <taxon>Phasianinae</taxon>
        <taxon>Gallus</taxon>
    </lineage>
</organism>
<dbReference type="Proteomes" id="UP000000539">
    <property type="component" value="Chromosome 7"/>
</dbReference>
<dbReference type="CDD" id="cd00130">
    <property type="entry name" value="PAS"/>
    <property type="match status" value="2"/>
</dbReference>
<proteinExistence type="predicted"/>
<evidence type="ECO:0000256" key="8">
    <source>
        <dbReference type="SAM" id="MobiDB-lite"/>
    </source>
</evidence>
<reference evidence="11" key="1">
    <citation type="submission" date="2020-11" db="EMBL/GenBank/DDBJ databases">
        <title>Gallus gallus (Chicken) genome, bGalGal1, GRCg7b, maternal haplotype autosomes + Z &amp; W.</title>
        <authorList>
            <person name="Warren W."/>
            <person name="Formenti G."/>
            <person name="Fedrigo O."/>
            <person name="Haase B."/>
            <person name="Mountcastle J."/>
            <person name="Balacco J."/>
            <person name="Tracey A."/>
            <person name="Schneider V."/>
            <person name="Okimoto R."/>
            <person name="Cheng H."/>
            <person name="Hawken R."/>
            <person name="Howe K."/>
            <person name="Jarvis E.D."/>
        </authorList>
    </citation>
    <scope>NUCLEOTIDE SEQUENCE [LARGE SCALE GENOMIC DNA]</scope>
    <source>
        <strain evidence="11">Broiler</strain>
    </source>
</reference>
<dbReference type="GO" id="GO:0006357">
    <property type="term" value="P:regulation of transcription by RNA polymerase II"/>
    <property type="evidence" value="ECO:0000318"/>
    <property type="project" value="GO_Central"/>
</dbReference>
<dbReference type="InterPro" id="IPR013655">
    <property type="entry name" value="PAS_fold_3"/>
</dbReference>
<evidence type="ECO:0000256" key="2">
    <source>
        <dbReference type="ARBA" id="ARBA00022737"/>
    </source>
</evidence>
<evidence type="ECO:0000256" key="3">
    <source>
        <dbReference type="ARBA" id="ARBA00023015"/>
    </source>
</evidence>
<dbReference type="Pfam" id="PF08447">
    <property type="entry name" value="PAS_3"/>
    <property type="match status" value="1"/>
</dbReference>
<dbReference type="InterPro" id="IPR013767">
    <property type="entry name" value="PAS_fold"/>
</dbReference>
<dbReference type="Pfam" id="PF00989">
    <property type="entry name" value="PAS"/>
    <property type="match status" value="1"/>
</dbReference>
<feature type="region of interest" description="Disordered" evidence="8">
    <location>
        <begin position="1"/>
        <end position="39"/>
    </location>
</feature>
<reference evidence="11" key="3">
    <citation type="submission" date="2025-09" db="UniProtKB">
        <authorList>
            <consortium name="Ensembl"/>
        </authorList>
    </citation>
    <scope>IDENTIFICATION</scope>
    <source>
        <strain evidence="11">broiler</strain>
    </source>
</reference>
<keyword evidence="2" id="KW-0677">Repeat</keyword>
<dbReference type="RefSeq" id="NP_001305937.2">
    <property type="nucleotide sequence ID" value="NM_001319008.2"/>
</dbReference>
<dbReference type="InterPro" id="IPR011598">
    <property type="entry name" value="bHLH_dom"/>
</dbReference>
<dbReference type="Gene3D" id="3.30.450.20">
    <property type="entry name" value="PAS domain"/>
    <property type="match status" value="2"/>
</dbReference>
<dbReference type="GO" id="GO:0005634">
    <property type="term" value="C:nucleus"/>
    <property type="evidence" value="ECO:0000318"/>
    <property type="project" value="GO_Central"/>
</dbReference>
<feature type="domain" description="PAS" evidence="9">
    <location>
        <begin position="119"/>
        <end position="182"/>
    </location>
</feature>
<dbReference type="OrthoDB" id="6099906at2759"/>
<dbReference type="GO" id="GO:0034751">
    <property type="term" value="C:aryl hydrocarbon receptor complex"/>
    <property type="evidence" value="ECO:0000318"/>
    <property type="project" value="GO_Central"/>
</dbReference>
<evidence type="ECO:0000256" key="5">
    <source>
        <dbReference type="ARBA" id="ARBA00023159"/>
    </source>
</evidence>
<dbReference type="PANTHER" id="PTHR10649">
    <property type="entry name" value="ARYL HYDROCARBON RECEPTOR"/>
    <property type="match status" value="1"/>
</dbReference>
<feature type="domain" description="BHLH" evidence="10">
    <location>
        <begin position="26"/>
        <end position="79"/>
    </location>
</feature>
<reference evidence="11" key="2">
    <citation type="submission" date="2025-08" db="UniProtKB">
        <authorList>
            <consortium name="Ensembl"/>
        </authorList>
    </citation>
    <scope>IDENTIFICATION</scope>
    <source>
        <strain evidence="11">broiler</strain>
    </source>
</reference>
<dbReference type="GeneID" id="424033"/>
<dbReference type="KEGG" id="gga:424033"/>
<dbReference type="AlphaFoldDB" id="A0A8V0YFJ5"/>
<dbReference type="InterPro" id="IPR000014">
    <property type="entry name" value="PAS"/>
</dbReference>
<dbReference type="InterPro" id="IPR001610">
    <property type="entry name" value="PAC"/>
</dbReference>
<feature type="region of interest" description="Disordered" evidence="8">
    <location>
        <begin position="457"/>
        <end position="476"/>
    </location>
</feature>
<gene>
    <name evidence="11" type="primary">AHR2</name>
</gene>
<dbReference type="CDD" id="cd19696">
    <property type="entry name" value="bHLH-PAS_AhR_like"/>
    <property type="match status" value="1"/>
</dbReference>
<name>A0A8V0YFJ5_CHICK</name>
<evidence type="ECO:0000256" key="1">
    <source>
        <dbReference type="ARBA" id="ARBA00004123"/>
    </source>
</evidence>
<keyword evidence="7" id="KW-0539">Nucleus</keyword>
<dbReference type="Pfam" id="PF00010">
    <property type="entry name" value="HLH"/>
    <property type="match status" value="1"/>
</dbReference>
<dbReference type="Gene3D" id="4.10.280.10">
    <property type="entry name" value="Helix-loop-helix DNA-binding domain"/>
    <property type="match status" value="1"/>
</dbReference>
<dbReference type="InterPro" id="IPR036638">
    <property type="entry name" value="HLH_DNA-bd_sf"/>
</dbReference>
<dbReference type="SMART" id="SM00086">
    <property type="entry name" value="PAC"/>
    <property type="match status" value="1"/>
</dbReference>
<dbReference type="SUPFAM" id="SSF47459">
    <property type="entry name" value="HLH, helix-loop-helix DNA-binding domain"/>
    <property type="match status" value="1"/>
</dbReference>
<dbReference type="GlyGen" id="A0A8V0YFJ5">
    <property type="glycosylation" value="1 site"/>
</dbReference>
<comment type="subcellular location">
    <subcellularLocation>
        <location evidence="1">Nucleus</location>
    </subcellularLocation>
</comment>
<keyword evidence="12" id="KW-1185">Reference proteome</keyword>
<accession>A0A8V0YFJ5</accession>
<dbReference type="PROSITE" id="PS50112">
    <property type="entry name" value="PAS"/>
    <property type="match status" value="1"/>
</dbReference>
<dbReference type="PROSITE" id="PS50888">
    <property type="entry name" value="BHLH"/>
    <property type="match status" value="1"/>
</dbReference>
<dbReference type="CTD" id="30517"/>
<keyword evidence="5" id="KW-0010">Activator</keyword>
<evidence type="ECO:0000256" key="4">
    <source>
        <dbReference type="ARBA" id="ARBA00023125"/>
    </source>
</evidence>
<dbReference type="InterPro" id="IPR039091">
    <property type="entry name" value="AHR/AHRR"/>
</dbReference>
<evidence type="ECO:0000313" key="12">
    <source>
        <dbReference type="Proteomes" id="UP000000539"/>
    </source>
</evidence>
<evidence type="ECO:0000259" key="10">
    <source>
        <dbReference type="PROSITE" id="PS50888"/>
    </source>
</evidence>
<dbReference type="GO" id="GO:0046983">
    <property type="term" value="F:protein dimerization activity"/>
    <property type="evidence" value="ECO:0007669"/>
    <property type="project" value="InterPro"/>
</dbReference>
<evidence type="ECO:0000259" key="9">
    <source>
        <dbReference type="PROSITE" id="PS50112"/>
    </source>
</evidence>
<dbReference type="GO" id="GO:0004879">
    <property type="term" value="F:nuclear receptor activity"/>
    <property type="evidence" value="ECO:0000318"/>
    <property type="project" value="GO_Central"/>
</dbReference>
<dbReference type="FunCoup" id="A0A8V0YFJ5">
    <property type="interactions" value="25"/>
</dbReference>
<keyword evidence="3" id="KW-0805">Transcription regulation</keyword>
<dbReference type="GO" id="GO:0006805">
    <property type="term" value="P:xenobiotic metabolic process"/>
    <property type="evidence" value="ECO:0007669"/>
    <property type="project" value="InterPro"/>
</dbReference>
<keyword evidence="6" id="KW-0804">Transcription</keyword>